<evidence type="ECO:0000256" key="1">
    <source>
        <dbReference type="SAM" id="Phobius"/>
    </source>
</evidence>
<evidence type="ECO:0000313" key="3">
    <source>
        <dbReference type="Proteomes" id="UP001054837"/>
    </source>
</evidence>
<gene>
    <name evidence="2" type="ORF">CDAR_61191</name>
</gene>
<name>A0AAV4V2T1_9ARAC</name>
<protein>
    <submittedName>
        <fullName evidence="2">Uncharacterized protein</fullName>
    </submittedName>
</protein>
<proteinExistence type="predicted"/>
<feature type="transmembrane region" description="Helical" evidence="1">
    <location>
        <begin position="244"/>
        <end position="264"/>
    </location>
</feature>
<accession>A0AAV4V2T1</accession>
<evidence type="ECO:0000313" key="2">
    <source>
        <dbReference type="EMBL" id="GIY64451.1"/>
    </source>
</evidence>
<keyword evidence="3" id="KW-1185">Reference proteome</keyword>
<keyword evidence="1" id="KW-0472">Membrane</keyword>
<feature type="transmembrane region" description="Helical" evidence="1">
    <location>
        <begin position="152"/>
        <end position="172"/>
    </location>
</feature>
<organism evidence="2 3">
    <name type="scientific">Caerostris darwini</name>
    <dbReference type="NCBI Taxonomy" id="1538125"/>
    <lineage>
        <taxon>Eukaryota</taxon>
        <taxon>Metazoa</taxon>
        <taxon>Ecdysozoa</taxon>
        <taxon>Arthropoda</taxon>
        <taxon>Chelicerata</taxon>
        <taxon>Arachnida</taxon>
        <taxon>Araneae</taxon>
        <taxon>Araneomorphae</taxon>
        <taxon>Entelegynae</taxon>
        <taxon>Araneoidea</taxon>
        <taxon>Araneidae</taxon>
        <taxon>Caerostris</taxon>
    </lineage>
</organism>
<dbReference type="EMBL" id="BPLQ01012318">
    <property type="protein sequence ID" value="GIY64451.1"/>
    <property type="molecule type" value="Genomic_DNA"/>
</dbReference>
<feature type="transmembrane region" description="Helical" evidence="1">
    <location>
        <begin position="64"/>
        <end position="86"/>
    </location>
</feature>
<sequence>MHSSVAKKICQPIYHNAHPSPMGTTHLSNITKTEGKRGAPSEYRISSGFNIDDCAMSRRMRVPLVMGVVMTGAYSILCGCLTNPIVRLQKMHIIVVKKICQPIYHNAHPSPMGTTHLSNITKTEGKRGAPSEYRISSGFNIDNCAMSRRMRVPLVMGVVMTGAYSILCGCLTNPIVRLQKMHIIVVKKICQPIYHNAHPSPMGTTHLSNITKTEGKRGAPSEYRISSGFNIDNCAMSRRMRVPLVMGVVMTGAYSILCGCLVLNE</sequence>
<dbReference type="Proteomes" id="UP001054837">
    <property type="component" value="Unassembled WGS sequence"/>
</dbReference>
<comment type="caution">
    <text evidence="2">The sequence shown here is derived from an EMBL/GenBank/DDBJ whole genome shotgun (WGS) entry which is preliminary data.</text>
</comment>
<reference evidence="2 3" key="1">
    <citation type="submission" date="2021-06" db="EMBL/GenBank/DDBJ databases">
        <title>Caerostris darwini draft genome.</title>
        <authorList>
            <person name="Kono N."/>
            <person name="Arakawa K."/>
        </authorList>
    </citation>
    <scope>NUCLEOTIDE SEQUENCE [LARGE SCALE GENOMIC DNA]</scope>
</reference>
<keyword evidence="1" id="KW-0812">Transmembrane</keyword>
<dbReference type="AlphaFoldDB" id="A0AAV4V2T1"/>
<keyword evidence="1" id="KW-1133">Transmembrane helix</keyword>